<dbReference type="PANTHER" id="PTHR44942:SF4">
    <property type="entry name" value="METHYLTRANSFERASE TYPE 11 DOMAIN-CONTAINING PROTEIN"/>
    <property type="match status" value="1"/>
</dbReference>
<comment type="similarity">
    <text evidence="1">Belongs to the methyltransferase superfamily.</text>
</comment>
<dbReference type="EMBL" id="CAFBMK010000042">
    <property type="protein sequence ID" value="CAB4907994.1"/>
    <property type="molecule type" value="Genomic_DNA"/>
</dbReference>
<dbReference type="InterPro" id="IPR051052">
    <property type="entry name" value="Diverse_substrate_MTase"/>
</dbReference>
<keyword evidence="3" id="KW-0808">Transferase</keyword>
<dbReference type="PANTHER" id="PTHR44942">
    <property type="entry name" value="METHYLTRANSF_11 DOMAIN-CONTAINING PROTEIN"/>
    <property type="match status" value="1"/>
</dbReference>
<gene>
    <name evidence="5" type="ORF">UFOPK3564_01029</name>
</gene>
<evidence type="ECO:0000256" key="3">
    <source>
        <dbReference type="ARBA" id="ARBA00022679"/>
    </source>
</evidence>
<name>A0A6J7GLK2_9ZZZZ</name>
<dbReference type="GO" id="GO:0008757">
    <property type="term" value="F:S-adenosylmethionine-dependent methyltransferase activity"/>
    <property type="evidence" value="ECO:0007669"/>
    <property type="project" value="InterPro"/>
</dbReference>
<reference evidence="5" key="1">
    <citation type="submission" date="2020-05" db="EMBL/GenBank/DDBJ databases">
        <authorList>
            <person name="Chiriac C."/>
            <person name="Salcher M."/>
            <person name="Ghai R."/>
            <person name="Kavagutti S V."/>
        </authorList>
    </citation>
    <scope>NUCLEOTIDE SEQUENCE</scope>
</reference>
<dbReference type="Gene3D" id="3.40.50.150">
    <property type="entry name" value="Vaccinia Virus protein VP39"/>
    <property type="match status" value="1"/>
</dbReference>
<keyword evidence="2" id="KW-0489">Methyltransferase</keyword>
<evidence type="ECO:0000259" key="4">
    <source>
        <dbReference type="Pfam" id="PF08241"/>
    </source>
</evidence>
<dbReference type="InterPro" id="IPR029063">
    <property type="entry name" value="SAM-dependent_MTases_sf"/>
</dbReference>
<dbReference type="SUPFAM" id="SSF53335">
    <property type="entry name" value="S-adenosyl-L-methionine-dependent methyltransferases"/>
    <property type="match status" value="1"/>
</dbReference>
<protein>
    <submittedName>
        <fullName evidence="5">Unannotated protein</fullName>
    </submittedName>
</protein>
<dbReference type="InterPro" id="IPR013216">
    <property type="entry name" value="Methyltransf_11"/>
</dbReference>
<evidence type="ECO:0000256" key="2">
    <source>
        <dbReference type="ARBA" id="ARBA00022603"/>
    </source>
</evidence>
<dbReference type="GO" id="GO:0032259">
    <property type="term" value="P:methylation"/>
    <property type="evidence" value="ECO:0007669"/>
    <property type="project" value="UniProtKB-KW"/>
</dbReference>
<evidence type="ECO:0000313" key="5">
    <source>
        <dbReference type="EMBL" id="CAB4907994.1"/>
    </source>
</evidence>
<evidence type="ECO:0000256" key="1">
    <source>
        <dbReference type="ARBA" id="ARBA00008361"/>
    </source>
</evidence>
<sequence length="230" mass="25175">MSTMTKNWDRHVIDGEAVARCPGFLSLRERILELAQPESHHRAVDVGSGTGLLALPLADQVEHVWAVDLSVGMTDYLRAKASSAGLENLQAVASSAVSLPLVDDAVDLVVSNYCFHHLDDAGKHLAMLEAWRVLRPGGRLVFGDMMFGLGLGDARDREVLTQKVRAMLRKGVPGVVRLLKNAGRVASGRWEHPARADWWAHELRRAGFIDVGVEVLNHEGGLAWAKKPAR</sequence>
<dbReference type="CDD" id="cd02440">
    <property type="entry name" value="AdoMet_MTases"/>
    <property type="match status" value="1"/>
</dbReference>
<organism evidence="5">
    <name type="scientific">freshwater metagenome</name>
    <dbReference type="NCBI Taxonomy" id="449393"/>
    <lineage>
        <taxon>unclassified sequences</taxon>
        <taxon>metagenomes</taxon>
        <taxon>ecological metagenomes</taxon>
    </lineage>
</organism>
<accession>A0A6J7GLK2</accession>
<dbReference type="Pfam" id="PF08241">
    <property type="entry name" value="Methyltransf_11"/>
    <property type="match status" value="1"/>
</dbReference>
<proteinExistence type="inferred from homology"/>
<dbReference type="AlphaFoldDB" id="A0A6J7GLK2"/>
<feature type="domain" description="Methyltransferase type 11" evidence="4">
    <location>
        <begin position="44"/>
        <end position="142"/>
    </location>
</feature>